<keyword evidence="2" id="KW-0732">Signal</keyword>
<organism evidence="3 4">
    <name type="scientific">Menidia menidia</name>
    <name type="common">Atlantic silverside</name>
    <dbReference type="NCBI Taxonomy" id="238744"/>
    <lineage>
        <taxon>Eukaryota</taxon>
        <taxon>Metazoa</taxon>
        <taxon>Chordata</taxon>
        <taxon>Craniata</taxon>
        <taxon>Vertebrata</taxon>
        <taxon>Euteleostomi</taxon>
        <taxon>Actinopterygii</taxon>
        <taxon>Neopterygii</taxon>
        <taxon>Teleostei</taxon>
        <taxon>Neoteleostei</taxon>
        <taxon>Acanthomorphata</taxon>
        <taxon>Ovalentaria</taxon>
        <taxon>Atherinomorphae</taxon>
        <taxon>Atheriniformes</taxon>
        <taxon>Atherinopsidae</taxon>
        <taxon>Menidiinae</taxon>
        <taxon>Menidia</taxon>
    </lineage>
</organism>
<protein>
    <submittedName>
        <fullName evidence="3">(Atlantic silverside) hypothetical protein</fullName>
    </submittedName>
</protein>
<comment type="caution">
    <text evidence="3">The sequence shown here is derived from an EMBL/GenBank/DDBJ whole genome shotgun (WGS) entry which is preliminary data.</text>
</comment>
<feature type="region of interest" description="Disordered" evidence="1">
    <location>
        <begin position="458"/>
        <end position="620"/>
    </location>
</feature>
<sequence length="774" mass="86499">MWFNFLLRFLWTGGDSPTPRCILVSHNQHASSQLPEGYPGRPSKSQLFDSLEVYLNDKKRLQPIIGLSSIVECVGAQNREALFLCEVCVCRLNKADMRNHILGSLHRFSYIKAFYPHFLPKWPDNSDLSKLAWPLMELAKVLEAKEGPGDVQYLEVEDVVYQRMATQRENQAVNLIYSLREEMGESESFTETAALHHPIQSERTVLLKQSQQSDPETSPQADAKSYKILTRISRFPPLPPEDVAFWAESQVCSESESASPFLYNDSGAGPFVGLGHLVELRSGDGHSFGFLCHCCRIKSNKEDISDHLTSISHITNYLIETQSDEFDLIGEDIQDNYQLLQLLAEKVEQKEGRREPQVVKVPESHIWQFTGKSYHWCLKMLSGGFRPKTIQNKTNTIKGPSVNKISVRCFPGRRPVGIPRQRVKPKKKRTTKTNTVFSVSLPSPKGSMLLLRTSFSGQNHHESCTSPSSDLGPVSLLQPEMGDGDTASSEIYPEDDTFEPQNSQFEQDFYQEDGGAGDPFPRGHVTFTASQHTGGYGAFFQEAQDPNGTEDQCRDWKHERQQGSHHQWSNGLGHSWRNEDAQWQSEEQPQDWPSLRSRPPGGAGEQWFSSAPLNEEAAPQSGYWSREWNYTDSDAVHQCPQHHPSQQACWGDPRRPPGAMWWRYGAPGGAAPHSAAAGASVHGPSETAHPALNFQKTRPGEWQRSSQSTVDHFQMSLLDHVTHQGATPPNGVSGPASSPGTLCYPVSNGNGLRVMQAHGFLPPERAACYGGSYF</sequence>
<name>A0A8S4ASS0_9TELE</name>
<keyword evidence="4" id="KW-1185">Reference proteome</keyword>
<proteinExistence type="predicted"/>
<evidence type="ECO:0000313" key="4">
    <source>
        <dbReference type="Proteomes" id="UP000677803"/>
    </source>
</evidence>
<dbReference type="EMBL" id="CAJRST010005557">
    <property type="protein sequence ID" value="CAG5891709.1"/>
    <property type="molecule type" value="Genomic_DNA"/>
</dbReference>
<reference evidence="3" key="1">
    <citation type="submission" date="2021-05" db="EMBL/GenBank/DDBJ databases">
        <authorList>
            <person name="Tigano A."/>
        </authorList>
    </citation>
    <scope>NUCLEOTIDE SEQUENCE</scope>
</reference>
<gene>
    <name evidence="3" type="ORF">MMEN_LOCUS6394</name>
</gene>
<accession>A0A8S4ASS0</accession>
<dbReference type="OrthoDB" id="5877502at2759"/>
<evidence type="ECO:0000313" key="3">
    <source>
        <dbReference type="EMBL" id="CAG5891709.1"/>
    </source>
</evidence>
<feature type="compositionally biased region" description="Basic and acidic residues" evidence="1">
    <location>
        <begin position="551"/>
        <end position="562"/>
    </location>
</feature>
<dbReference type="Proteomes" id="UP000677803">
    <property type="component" value="Unassembled WGS sequence"/>
</dbReference>
<evidence type="ECO:0000256" key="1">
    <source>
        <dbReference type="SAM" id="MobiDB-lite"/>
    </source>
</evidence>
<feature type="signal peptide" evidence="2">
    <location>
        <begin position="1"/>
        <end position="16"/>
    </location>
</feature>
<feature type="compositionally biased region" description="Polar residues" evidence="1">
    <location>
        <begin position="458"/>
        <end position="469"/>
    </location>
</feature>
<evidence type="ECO:0000256" key="2">
    <source>
        <dbReference type="SAM" id="SignalP"/>
    </source>
</evidence>
<feature type="chain" id="PRO_5035937339" evidence="2">
    <location>
        <begin position="17"/>
        <end position="774"/>
    </location>
</feature>
<dbReference type="AlphaFoldDB" id="A0A8S4ASS0"/>